<dbReference type="Proteomes" id="UP000095003">
    <property type="component" value="Unassembled WGS sequence"/>
</dbReference>
<dbReference type="RefSeq" id="WP_242880558.1">
    <property type="nucleotide sequence ID" value="NZ_DAWDRA010000148.1"/>
</dbReference>
<reference evidence="1 2" key="1">
    <citation type="submission" date="2016-07" db="EMBL/GenBank/DDBJ databases">
        <title>Characterization of isolates of Eisenbergiella tayi derived from blood cultures, using whole genome sequencing.</title>
        <authorList>
            <person name="Burdz T."/>
            <person name="Wiebe D."/>
            <person name="Huynh C."/>
            <person name="Bernard K."/>
        </authorList>
    </citation>
    <scope>NUCLEOTIDE SEQUENCE [LARGE SCALE GENOMIC DNA]</scope>
    <source>
        <strain evidence="1 2">NML 120489</strain>
    </source>
</reference>
<organism evidence="1 2">
    <name type="scientific">Eisenbergiella tayi</name>
    <dbReference type="NCBI Taxonomy" id="1432052"/>
    <lineage>
        <taxon>Bacteria</taxon>
        <taxon>Bacillati</taxon>
        <taxon>Bacillota</taxon>
        <taxon>Clostridia</taxon>
        <taxon>Lachnospirales</taxon>
        <taxon>Lachnospiraceae</taxon>
        <taxon>Eisenbergiella</taxon>
    </lineage>
</organism>
<dbReference type="AlphaFoldDB" id="A0A1E3AYK3"/>
<dbReference type="EMBL" id="MCGI01000001">
    <property type="protein sequence ID" value="ODM13739.1"/>
    <property type="molecule type" value="Genomic_DNA"/>
</dbReference>
<comment type="caution">
    <text evidence="1">The sequence shown here is derived from an EMBL/GenBank/DDBJ whole genome shotgun (WGS) entry which is preliminary data.</text>
</comment>
<proteinExistence type="predicted"/>
<dbReference type="InterPro" id="IPR036390">
    <property type="entry name" value="WH_DNA-bd_sf"/>
</dbReference>
<accession>A0A1E3AYK3</accession>
<evidence type="ECO:0000313" key="1">
    <source>
        <dbReference type="EMBL" id="ODM13739.1"/>
    </source>
</evidence>
<sequence length="371" mass="42806">MDTSNSGYRLLELIALSGEFSPGLVVRLGISPSYSEKLITRLKEQKYIKTHYKDRLRGYRLTSSGKKLLLARNPDRFLFYLSGRSETNQPRSSLPRRQRLQYASHVYVILQNAEITFFRDQKPLLFRESADYAAEMPFPVFYHSREIKELGAQTIQINNSRAIGILFSAGCIYVVFYTGDGLMKWEYRTELRLKALLSYHISRGILSKEEINHGYSPDTPIKALIIGRTMDTSLKLLTSTGGLRKSYFYLDTSFEYFHYLPDTQEGEILLKLLCKPHVSATLRQLLLSDLQPPNPEMAMEHDAVCEGLPVLLAFDFDMQQISRFRTALSFRQSFGNLICFDFQQKILQEYFGSLASITTISLEKLERRFPF</sequence>
<name>A0A1E3AYK3_9FIRM</name>
<dbReference type="PATRIC" id="fig|1432052.3.peg.1597"/>
<evidence type="ECO:0000313" key="2">
    <source>
        <dbReference type="Proteomes" id="UP000095003"/>
    </source>
</evidence>
<protein>
    <submittedName>
        <fullName evidence="1">Uncharacterized protein</fullName>
    </submittedName>
</protein>
<gene>
    <name evidence="1" type="ORF">BEH84_01458</name>
</gene>
<dbReference type="SUPFAM" id="SSF46785">
    <property type="entry name" value="Winged helix' DNA-binding domain"/>
    <property type="match status" value="1"/>
</dbReference>